<dbReference type="RefSeq" id="WP_009530870.1">
    <property type="nucleotide sequence ID" value="NZ_ALNK01000017.1"/>
</dbReference>
<dbReference type="EMBL" id="ALNK01000017">
    <property type="protein sequence ID" value="EJU22976.1"/>
    <property type="molecule type" value="Genomic_DNA"/>
</dbReference>
<dbReference type="PATRIC" id="fig|796941.3.peg.1001"/>
<sequence length="926" mass="97950">MSLREVTFDISFTGNAAALVNTNTAVNNLMTNTTAASSTLNGLGGAIQNVSISTQAVNTALDELGANTAIDEAETSVRQLGESVSQTNRQTLSFIGTMRGFVSRSRIVTSLNEIGSSARRNISDAFTSSSNTAINAVRNIGTSIRNGINSAFNETNMQGRFVIGLFNDIGRAGRTAFNATRTYINNVNASTRSLGDNLNKLSSKLNDIGGKASKLGNSLMLKVTTPIMLTGTKMIKTAASFESAMSQVKAISGANEKEFAALSKKAREMGATTQFSASQSAEALKYMAQAGWDTDKMISALPGVMNLASASGEDLALSSSIVTSSMTAFGLKADKASLFADVLAQASNASNTGVAEMGETFKYVGPLAGALKYSIEDVAIATGLMANVNVSGSQAGTALRAALSNLVKPTDQMKSAMDKLGISVTDSSGKMKPFKTVMDDMRKGFAGLTEEEKTFYAATIFGDTAMSGMLGIINASEEDYNKLGDAIYNAAGAAQKASDIMQDNLQGDFNKLKSALEEVSLQIGNLLIPHLRKGVQYVRDLVEKFGNLDDTTKITILKMIGFAAAIGPLIKAFGFATTGAGRFLKVLSFLSKHNAVTMIGSLIDGFIKLKAGFIAIQGLGLKGMLLGVKGALVSFGTTILPVIATIGLLVAAGYLLYKNWDTVKAKGIEFINSLRDQFTSFLPDIMALWDNLKQIFISLLPVFSGVVGSIIGGIGSFIKTTVNLIGSVIKIFKGLTDFLLGVFTGDWKRAFDGIFNIFAGIIDAIKSIFSGVIDFFSSVLGGFLGGIKEGEKAANAAKENVAGGSVTTATIPMRTNTIPQFAKGVDNFSGGLAIVGEKGPELVDLPKGSSVKTNSETKEFFTLDDTSDEFYNKAPITKSGKSIHVIFSPTINVTTSSNEPHEIAEVSKNKIREYFEEFIDEVEFAN</sequence>
<dbReference type="NCBIfam" id="TIGR01760">
    <property type="entry name" value="tape_meas_TP901"/>
    <property type="match status" value="1"/>
</dbReference>
<accession>J4WBN7</accession>
<keyword evidence="1" id="KW-1188">Viral release from host cell</keyword>
<evidence type="ECO:0000313" key="4">
    <source>
        <dbReference type="EMBL" id="EJU22976.1"/>
    </source>
</evidence>
<evidence type="ECO:0000256" key="1">
    <source>
        <dbReference type="ARBA" id="ARBA00022612"/>
    </source>
</evidence>
<evidence type="ECO:0000256" key="2">
    <source>
        <dbReference type="SAM" id="Phobius"/>
    </source>
</evidence>
<feature type="transmembrane region" description="Helical" evidence="2">
    <location>
        <begin position="559"/>
        <end position="584"/>
    </location>
</feature>
<feature type="transmembrane region" description="Helical" evidence="2">
    <location>
        <begin position="596"/>
        <end position="619"/>
    </location>
</feature>
<reference evidence="4 5" key="1">
    <citation type="submission" date="2012-07" db="EMBL/GenBank/DDBJ databases">
        <authorList>
            <person name="Durkin A.S."/>
            <person name="McCorrison J."/>
            <person name="Torralba M."/>
            <person name="Gillis M."/>
            <person name="Methe B."/>
            <person name="Sutton G."/>
            <person name="Nelson K.E."/>
        </authorList>
    </citation>
    <scope>NUCLEOTIDE SEQUENCE [LARGE SCALE GENOMIC DNA]</scope>
    <source>
        <strain evidence="4 5">OBRC8</strain>
    </source>
</reference>
<evidence type="ECO:0000313" key="5">
    <source>
        <dbReference type="Proteomes" id="UP000005244"/>
    </source>
</evidence>
<dbReference type="PANTHER" id="PTHR37813:SF1">
    <property type="entry name" value="FELS-2 PROPHAGE PROTEIN"/>
    <property type="match status" value="1"/>
</dbReference>
<dbReference type="InterPro" id="IPR010090">
    <property type="entry name" value="Phage_tape_meas"/>
</dbReference>
<feature type="transmembrane region" description="Helical" evidence="2">
    <location>
        <begin position="695"/>
        <end position="718"/>
    </location>
</feature>
<keyword evidence="2" id="KW-0472">Membrane</keyword>
<feature type="domain" description="Phage tail tape measure protein" evidence="3">
    <location>
        <begin position="263"/>
        <end position="462"/>
    </location>
</feature>
<feature type="transmembrane region" description="Helical" evidence="2">
    <location>
        <begin position="631"/>
        <end position="657"/>
    </location>
</feature>
<gene>
    <name evidence="4" type="ORF">HMPREF1143_0490</name>
</gene>
<proteinExistence type="predicted"/>
<protein>
    <submittedName>
        <fullName evidence="4">Tail tape measure protein, TIGR01760 family</fullName>
    </submittedName>
</protein>
<dbReference type="PANTHER" id="PTHR37813">
    <property type="entry name" value="FELS-2 PROPHAGE PROTEIN"/>
    <property type="match status" value="1"/>
</dbReference>
<keyword evidence="2" id="KW-0812">Transmembrane</keyword>
<dbReference type="AlphaFoldDB" id="J4WBN7"/>
<evidence type="ECO:0000259" key="3">
    <source>
        <dbReference type="Pfam" id="PF10145"/>
    </source>
</evidence>
<keyword evidence="5" id="KW-1185">Reference proteome</keyword>
<organism evidence="4 5">
    <name type="scientific">Peptoanaerobacter stomatis</name>
    <dbReference type="NCBI Taxonomy" id="796937"/>
    <lineage>
        <taxon>Bacteria</taxon>
        <taxon>Bacillati</taxon>
        <taxon>Bacillota</taxon>
        <taxon>Clostridia</taxon>
        <taxon>Peptostreptococcales</taxon>
        <taxon>Filifactoraceae</taxon>
        <taxon>Peptoanaerobacter</taxon>
    </lineage>
</organism>
<dbReference type="Pfam" id="PF10145">
    <property type="entry name" value="PhageMin_Tail"/>
    <property type="match status" value="1"/>
</dbReference>
<name>J4WBN7_9FIRM</name>
<comment type="caution">
    <text evidence="4">The sequence shown here is derived from an EMBL/GenBank/DDBJ whole genome shotgun (WGS) entry which is preliminary data.</text>
</comment>
<dbReference type="Proteomes" id="UP000005244">
    <property type="component" value="Unassembled WGS sequence"/>
</dbReference>
<keyword evidence="2" id="KW-1133">Transmembrane helix</keyword>